<dbReference type="Proteomes" id="UP000284006">
    <property type="component" value="Unassembled WGS sequence"/>
</dbReference>
<keyword evidence="3" id="KW-1185">Reference proteome</keyword>
<evidence type="ECO:0000256" key="1">
    <source>
        <dbReference type="SAM" id="SignalP"/>
    </source>
</evidence>
<evidence type="ECO:0000313" key="3">
    <source>
        <dbReference type="Proteomes" id="UP000284006"/>
    </source>
</evidence>
<reference evidence="2 3" key="1">
    <citation type="submission" date="2018-09" db="EMBL/GenBank/DDBJ databases">
        <authorList>
            <person name="Zhu H."/>
        </authorList>
    </citation>
    <scope>NUCLEOTIDE SEQUENCE [LARGE SCALE GENOMIC DNA]</scope>
    <source>
        <strain evidence="2 3">K1S02-61</strain>
    </source>
</reference>
<gene>
    <name evidence="2" type="ORF">D3872_05025</name>
</gene>
<feature type="chain" id="PRO_5019502355" evidence="1">
    <location>
        <begin position="21"/>
        <end position="99"/>
    </location>
</feature>
<sequence>MPKLSALAALLLAVSGVSQAATQTVDCGRLLDVKPANAGVGGRSMLPAPWSSGRPIDGAVSTPRSALKPFAGLDVQQPAAIDSLGGGLAYAADRKEEGC</sequence>
<name>A0A418Y644_9BURK</name>
<comment type="caution">
    <text evidence="2">The sequence shown here is derived from an EMBL/GenBank/DDBJ whole genome shotgun (WGS) entry which is preliminary data.</text>
</comment>
<organism evidence="2 3">
    <name type="scientific">Massilia cavernae</name>
    <dbReference type="NCBI Taxonomy" id="2320864"/>
    <lineage>
        <taxon>Bacteria</taxon>
        <taxon>Pseudomonadati</taxon>
        <taxon>Pseudomonadota</taxon>
        <taxon>Betaproteobacteria</taxon>
        <taxon>Burkholderiales</taxon>
        <taxon>Oxalobacteraceae</taxon>
        <taxon>Telluria group</taxon>
        <taxon>Massilia</taxon>
    </lineage>
</organism>
<dbReference type="EMBL" id="QYUP01000054">
    <property type="protein sequence ID" value="RJG22843.1"/>
    <property type="molecule type" value="Genomic_DNA"/>
</dbReference>
<feature type="signal peptide" evidence="1">
    <location>
        <begin position="1"/>
        <end position="20"/>
    </location>
</feature>
<accession>A0A418Y644</accession>
<dbReference type="AlphaFoldDB" id="A0A418Y644"/>
<evidence type="ECO:0000313" key="2">
    <source>
        <dbReference type="EMBL" id="RJG22843.1"/>
    </source>
</evidence>
<proteinExistence type="predicted"/>
<keyword evidence="1" id="KW-0732">Signal</keyword>
<protein>
    <submittedName>
        <fullName evidence="2">Uncharacterized protein</fullName>
    </submittedName>
</protein>